<dbReference type="InterPro" id="IPR000515">
    <property type="entry name" value="MetI-like"/>
</dbReference>
<dbReference type="AlphaFoldDB" id="A0A1Y6K0U1"/>
<name>A0A1Y6K0U1_9CHLR</name>
<keyword evidence="5 7" id="KW-1133">Transmembrane helix</keyword>
<organism evidence="9 10">
    <name type="scientific">Candidatus Brevifilum fermentans</name>
    <dbReference type="NCBI Taxonomy" id="1986204"/>
    <lineage>
        <taxon>Bacteria</taxon>
        <taxon>Bacillati</taxon>
        <taxon>Chloroflexota</taxon>
        <taxon>Anaerolineae</taxon>
        <taxon>Anaerolineales</taxon>
        <taxon>Anaerolineaceae</taxon>
        <taxon>Candidatus Brevifilum</taxon>
    </lineage>
</organism>
<accession>A0A1Y6K0U1</accession>
<dbReference type="Proteomes" id="UP000195514">
    <property type="component" value="Chromosome I"/>
</dbReference>
<evidence type="ECO:0000256" key="1">
    <source>
        <dbReference type="ARBA" id="ARBA00004651"/>
    </source>
</evidence>
<dbReference type="PANTHER" id="PTHR30151:SF20">
    <property type="entry name" value="ABC TRANSPORTER PERMEASE PROTEIN HI_0355-RELATED"/>
    <property type="match status" value="1"/>
</dbReference>
<feature type="domain" description="ABC transmembrane type-1" evidence="8">
    <location>
        <begin position="71"/>
        <end position="253"/>
    </location>
</feature>
<dbReference type="CDD" id="cd06261">
    <property type="entry name" value="TM_PBP2"/>
    <property type="match status" value="1"/>
</dbReference>
<feature type="transmembrane region" description="Helical" evidence="7">
    <location>
        <begin position="137"/>
        <end position="156"/>
    </location>
</feature>
<feature type="transmembrane region" description="Helical" evidence="7">
    <location>
        <begin position="20"/>
        <end position="50"/>
    </location>
</feature>
<dbReference type="PANTHER" id="PTHR30151">
    <property type="entry name" value="ALKANE SULFONATE ABC TRANSPORTER-RELATED, MEMBRANE SUBUNIT"/>
    <property type="match status" value="1"/>
</dbReference>
<evidence type="ECO:0000259" key="8">
    <source>
        <dbReference type="PROSITE" id="PS50928"/>
    </source>
</evidence>
<feature type="transmembrane region" description="Helical" evidence="7">
    <location>
        <begin position="231"/>
        <end position="254"/>
    </location>
</feature>
<evidence type="ECO:0000256" key="2">
    <source>
        <dbReference type="ARBA" id="ARBA00022448"/>
    </source>
</evidence>
<evidence type="ECO:0000256" key="3">
    <source>
        <dbReference type="ARBA" id="ARBA00022475"/>
    </source>
</evidence>
<proteinExistence type="inferred from homology"/>
<keyword evidence="10" id="KW-1185">Reference proteome</keyword>
<feature type="transmembrane region" description="Helical" evidence="7">
    <location>
        <begin position="109"/>
        <end position="130"/>
    </location>
</feature>
<sequence length="269" mass="29170">MKSDTGKAYTPQSNGLFSRLFYLAASLLIGVLLWHAATLVFGLPAFILPGPGQVWRRFLQSLTEGQLQQHALTTLFEVLAGLLIGGLAATSLGYLLAKSALLEKLLSPYLVASQSLPVVAIAPLLIIWFGPGIFSKILICSLTVFFPILINTVVGLREVPNDLRDLMRTLKASSTQTLWKLEVPAALPIYMGGLRVGATLSVIGAVVGELVGSDRGLGFLINIGRGQYDTALVFVAIFTLVFIAVALYGLVLLIERQFLSWQSWRQNAR</sequence>
<evidence type="ECO:0000313" key="9">
    <source>
        <dbReference type="EMBL" id="SMX53305.1"/>
    </source>
</evidence>
<keyword evidence="6 7" id="KW-0472">Membrane</keyword>
<dbReference type="InterPro" id="IPR035906">
    <property type="entry name" value="MetI-like_sf"/>
</dbReference>
<dbReference type="RefSeq" id="WP_087861250.1">
    <property type="nucleotide sequence ID" value="NZ_LT859958.1"/>
</dbReference>
<dbReference type="SUPFAM" id="SSF161098">
    <property type="entry name" value="MetI-like"/>
    <property type="match status" value="1"/>
</dbReference>
<comment type="subcellular location">
    <subcellularLocation>
        <location evidence="1 7">Cell membrane</location>
        <topology evidence="1 7">Multi-pass membrane protein</topology>
    </subcellularLocation>
</comment>
<dbReference type="GO" id="GO:0005886">
    <property type="term" value="C:plasma membrane"/>
    <property type="evidence" value="ECO:0007669"/>
    <property type="project" value="UniProtKB-SubCell"/>
</dbReference>
<dbReference type="OrthoDB" id="9804353at2"/>
<evidence type="ECO:0000313" key="10">
    <source>
        <dbReference type="Proteomes" id="UP000195514"/>
    </source>
</evidence>
<evidence type="ECO:0000256" key="7">
    <source>
        <dbReference type="RuleBase" id="RU363032"/>
    </source>
</evidence>
<gene>
    <name evidence="9" type="ORF">CFX1CAM_0239</name>
</gene>
<evidence type="ECO:0000256" key="6">
    <source>
        <dbReference type="ARBA" id="ARBA00023136"/>
    </source>
</evidence>
<evidence type="ECO:0000256" key="5">
    <source>
        <dbReference type="ARBA" id="ARBA00022989"/>
    </source>
</evidence>
<dbReference type="Pfam" id="PF00528">
    <property type="entry name" value="BPD_transp_1"/>
    <property type="match status" value="1"/>
</dbReference>
<dbReference type="GO" id="GO:0055085">
    <property type="term" value="P:transmembrane transport"/>
    <property type="evidence" value="ECO:0007669"/>
    <property type="project" value="InterPro"/>
</dbReference>
<dbReference type="KEGG" id="abat:CFX1CAM_0239"/>
<protein>
    <submittedName>
        <fullName evidence="9">Putative ABC transporter permease protein HI_0355</fullName>
    </submittedName>
</protein>
<reference evidence="10" key="1">
    <citation type="submission" date="2017-05" db="EMBL/GenBank/DDBJ databases">
        <authorList>
            <person name="Kirkegaard R."/>
            <person name="Mcilroy J S."/>
        </authorList>
    </citation>
    <scope>NUCLEOTIDE SEQUENCE [LARGE SCALE GENOMIC DNA]</scope>
</reference>
<dbReference type="PROSITE" id="PS50928">
    <property type="entry name" value="ABC_TM1"/>
    <property type="match status" value="1"/>
</dbReference>
<keyword evidence="3" id="KW-1003">Cell membrane</keyword>
<keyword evidence="2 7" id="KW-0813">Transport</keyword>
<keyword evidence="4 7" id="KW-0812">Transmembrane</keyword>
<dbReference type="EMBL" id="LT859958">
    <property type="protein sequence ID" value="SMX53305.1"/>
    <property type="molecule type" value="Genomic_DNA"/>
</dbReference>
<dbReference type="Gene3D" id="1.10.3720.10">
    <property type="entry name" value="MetI-like"/>
    <property type="match status" value="1"/>
</dbReference>
<evidence type="ECO:0000256" key="4">
    <source>
        <dbReference type="ARBA" id="ARBA00022692"/>
    </source>
</evidence>
<feature type="transmembrane region" description="Helical" evidence="7">
    <location>
        <begin position="71"/>
        <end position="97"/>
    </location>
</feature>
<comment type="similarity">
    <text evidence="7">Belongs to the binding-protein-dependent transport system permease family.</text>
</comment>